<evidence type="ECO:0000313" key="5">
    <source>
        <dbReference type="EMBL" id="EHM38250.1"/>
    </source>
</evidence>
<protein>
    <submittedName>
        <fullName evidence="5">Transcriptional regulator, AraC family</fullName>
    </submittedName>
</protein>
<dbReference type="RefSeq" id="WP_006790886.1">
    <property type="nucleotide sequence ID" value="NZ_JH417612.1"/>
</dbReference>
<proteinExistence type="predicted"/>
<organism evidence="5 6">
    <name type="scientific">Anaeroglobus geminatus F0357</name>
    <dbReference type="NCBI Taxonomy" id="861450"/>
    <lineage>
        <taxon>Bacteria</taxon>
        <taxon>Bacillati</taxon>
        <taxon>Bacillota</taxon>
        <taxon>Negativicutes</taxon>
        <taxon>Veillonellales</taxon>
        <taxon>Veillonellaceae</taxon>
        <taxon>Anaeroglobus</taxon>
    </lineage>
</organism>
<dbReference type="PRINTS" id="PR00032">
    <property type="entry name" value="HTHARAC"/>
</dbReference>
<keyword evidence="2" id="KW-0238">DNA-binding</keyword>
<dbReference type="GO" id="GO:0003700">
    <property type="term" value="F:DNA-binding transcription factor activity"/>
    <property type="evidence" value="ECO:0007669"/>
    <property type="project" value="InterPro"/>
</dbReference>
<dbReference type="Gene3D" id="1.10.10.60">
    <property type="entry name" value="Homeodomain-like"/>
    <property type="match status" value="1"/>
</dbReference>
<dbReference type="STRING" id="861450.HMPREF0080_01920"/>
<dbReference type="eggNOG" id="COG2207">
    <property type="taxonomic scope" value="Bacteria"/>
</dbReference>
<sequence length="312" mass="36014">MKNIREMQKSGMLPDGQAYRIEDETGRAELTVYTVYPGIMLMYMDIHKPELSCEANPMPDVFAINHCEEGRIECNFHSGEYLYMGEGDMSVGWRRHSAYCHNAVFPLSHYHGVTILLSLPQAQKVFDKQLGKNAIDLKAMSLRFCGHRDFSVIMQEDAGLKHLFYELYHVPETIKKQYFRIKILEILLFLSTIEKPPRDKREPLTLQQVSIVKAVQKEITAHMTRRFTVEHLAKKHGISQTTLKKCFKGVYGSTISQYVKEYRMVKAKELLLHTDDSIMEIANCVGYENSSKFAVAFQKIIGQLPGEFRRSY</sequence>
<dbReference type="PROSITE" id="PS00041">
    <property type="entry name" value="HTH_ARAC_FAMILY_1"/>
    <property type="match status" value="1"/>
</dbReference>
<name>G9YJR6_9FIRM</name>
<evidence type="ECO:0000256" key="3">
    <source>
        <dbReference type="ARBA" id="ARBA00023163"/>
    </source>
</evidence>
<dbReference type="Proteomes" id="UP000005481">
    <property type="component" value="Unassembled WGS sequence"/>
</dbReference>
<evidence type="ECO:0000256" key="1">
    <source>
        <dbReference type="ARBA" id="ARBA00023015"/>
    </source>
</evidence>
<evidence type="ECO:0000259" key="4">
    <source>
        <dbReference type="PROSITE" id="PS01124"/>
    </source>
</evidence>
<keyword evidence="3" id="KW-0804">Transcription</keyword>
<accession>G9YJR6</accession>
<comment type="caution">
    <text evidence="5">The sequence shown here is derived from an EMBL/GenBank/DDBJ whole genome shotgun (WGS) entry which is preliminary data.</text>
</comment>
<dbReference type="AlphaFoldDB" id="G9YJR6"/>
<dbReference type="PROSITE" id="PS01124">
    <property type="entry name" value="HTH_ARAC_FAMILY_2"/>
    <property type="match status" value="1"/>
</dbReference>
<feature type="domain" description="HTH araC/xylS-type" evidence="4">
    <location>
        <begin position="213"/>
        <end position="311"/>
    </location>
</feature>
<dbReference type="InterPro" id="IPR018062">
    <property type="entry name" value="HTH_AraC-typ_CS"/>
</dbReference>
<dbReference type="InterPro" id="IPR018060">
    <property type="entry name" value="HTH_AraC"/>
</dbReference>
<keyword evidence="6" id="KW-1185">Reference proteome</keyword>
<dbReference type="SUPFAM" id="SSF46689">
    <property type="entry name" value="Homeodomain-like"/>
    <property type="match status" value="2"/>
</dbReference>
<dbReference type="InterPro" id="IPR009057">
    <property type="entry name" value="Homeodomain-like_sf"/>
</dbReference>
<dbReference type="SMART" id="SM00342">
    <property type="entry name" value="HTH_ARAC"/>
    <property type="match status" value="1"/>
</dbReference>
<dbReference type="Pfam" id="PF12833">
    <property type="entry name" value="HTH_18"/>
    <property type="match status" value="1"/>
</dbReference>
<dbReference type="InterPro" id="IPR020449">
    <property type="entry name" value="Tscrpt_reg_AraC-type_HTH"/>
</dbReference>
<dbReference type="OrthoDB" id="9772607at2"/>
<evidence type="ECO:0000313" key="6">
    <source>
        <dbReference type="Proteomes" id="UP000005481"/>
    </source>
</evidence>
<dbReference type="InterPro" id="IPR053142">
    <property type="entry name" value="PchR_regulatory_protein"/>
</dbReference>
<dbReference type="PANTHER" id="PTHR47893:SF1">
    <property type="entry name" value="REGULATORY PROTEIN PCHR"/>
    <property type="match status" value="1"/>
</dbReference>
<evidence type="ECO:0000256" key="2">
    <source>
        <dbReference type="ARBA" id="ARBA00023125"/>
    </source>
</evidence>
<dbReference type="GO" id="GO:0043565">
    <property type="term" value="F:sequence-specific DNA binding"/>
    <property type="evidence" value="ECO:0007669"/>
    <property type="project" value="InterPro"/>
</dbReference>
<gene>
    <name evidence="5" type="ORF">HMPREF0080_01920</name>
</gene>
<dbReference type="PATRIC" id="fig|861450.3.peg.1774"/>
<keyword evidence="1" id="KW-0805">Transcription regulation</keyword>
<dbReference type="EMBL" id="AGCJ01000083">
    <property type="protein sequence ID" value="EHM38250.1"/>
    <property type="molecule type" value="Genomic_DNA"/>
</dbReference>
<dbReference type="PANTHER" id="PTHR47893">
    <property type="entry name" value="REGULATORY PROTEIN PCHR"/>
    <property type="match status" value="1"/>
</dbReference>
<dbReference type="HOGENOM" id="CLU_052345_0_0_9"/>
<reference evidence="5 6" key="1">
    <citation type="submission" date="2011-08" db="EMBL/GenBank/DDBJ databases">
        <authorList>
            <person name="Weinstock G."/>
            <person name="Sodergren E."/>
            <person name="Clifton S."/>
            <person name="Fulton L."/>
            <person name="Fulton B."/>
            <person name="Courtney L."/>
            <person name="Fronick C."/>
            <person name="Harrison M."/>
            <person name="Strong C."/>
            <person name="Farmer C."/>
            <person name="Delahaunty K."/>
            <person name="Markovic C."/>
            <person name="Hall O."/>
            <person name="Minx P."/>
            <person name="Tomlinson C."/>
            <person name="Mitreva M."/>
            <person name="Hou S."/>
            <person name="Chen J."/>
            <person name="Wollam A."/>
            <person name="Pepin K.H."/>
            <person name="Johnson M."/>
            <person name="Bhonagiri V."/>
            <person name="Zhang X."/>
            <person name="Suruliraj S."/>
            <person name="Warren W."/>
            <person name="Chinwalla A."/>
            <person name="Mardis E.R."/>
            <person name="Wilson R.K."/>
        </authorList>
    </citation>
    <scope>NUCLEOTIDE SEQUENCE [LARGE SCALE GENOMIC DNA]</scope>
    <source>
        <strain evidence="5 6">F0357</strain>
    </source>
</reference>